<dbReference type="OrthoDB" id="9807157at2"/>
<dbReference type="Proteomes" id="UP000460715">
    <property type="component" value="Unassembled WGS sequence"/>
</dbReference>
<proteinExistence type="predicted"/>
<accession>A0A845B9U8</accession>
<dbReference type="InterPro" id="IPR015424">
    <property type="entry name" value="PyrdxlP-dep_Trfase"/>
</dbReference>
<dbReference type="InterPro" id="IPR050087">
    <property type="entry name" value="AON_synthase_class-II"/>
</dbReference>
<evidence type="ECO:0000259" key="3">
    <source>
        <dbReference type="Pfam" id="PF00155"/>
    </source>
</evidence>
<dbReference type="RefSeq" id="WP_160937553.1">
    <property type="nucleotide sequence ID" value="NZ_SNVJ01000011.1"/>
</dbReference>
<dbReference type="Pfam" id="PF00155">
    <property type="entry name" value="Aminotran_1_2"/>
    <property type="match status" value="1"/>
</dbReference>
<dbReference type="InterPro" id="IPR004839">
    <property type="entry name" value="Aminotransferase_I/II_large"/>
</dbReference>
<feature type="domain" description="Aminotransferase class I/classII large" evidence="3">
    <location>
        <begin position="79"/>
        <end position="423"/>
    </location>
</feature>
<dbReference type="InterPro" id="IPR015422">
    <property type="entry name" value="PyrdxlP-dep_Trfase_small"/>
</dbReference>
<dbReference type="Gene3D" id="3.90.1150.10">
    <property type="entry name" value="Aspartate Aminotransferase, domain 1"/>
    <property type="match status" value="1"/>
</dbReference>
<dbReference type="PANTHER" id="PTHR13693:SF3">
    <property type="entry name" value="LD36009P"/>
    <property type="match status" value="1"/>
</dbReference>
<organism evidence="4 5">
    <name type="scientific">Teichococcus coralli</name>
    <dbReference type="NCBI Taxonomy" id="2545983"/>
    <lineage>
        <taxon>Bacteria</taxon>
        <taxon>Pseudomonadati</taxon>
        <taxon>Pseudomonadota</taxon>
        <taxon>Alphaproteobacteria</taxon>
        <taxon>Acetobacterales</taxon>
        <taxon>Roseomonadaceae</taxon>
        <taxon>Roseomonas</taxon>
    </lineage>
</organism>
<evidence type="ECO:0000256" key="2">
    <source>
        <dbReference type="ARBA" id="ARBA00022679"/>
    </source>
</evidence>
<protein>
    <submittedName>
        <fullName evidence="4">Aminotransferase class I/II-fold pyridoxal phosphate-dependent enzyme</fullName>
    </submittedName>
</protein>
<comment type="cofactor">
    <cofactor evidence="1">
        <name>pyridoxal 5'-phosphate</name>
        <dbReference type="ChEBI" id="CHEBI:597326"/>
    </cofactor>
</comment>
<evidence type="ECO:0000313" key="4">
    <source>
        <dbReference type="EMBL" id="MXP64393.1"/>
    </source>
</evidence>
<dbReference type="GO" id="GO:0008483">
    <property type="term" value="F:transaminase activity"/>
    <property type="evidence" value="ECO:0007669"/>
    <property type="project" value="UniProtKB-KW"/>
</dbReference>
<evidence type="ECO:0000256" key="1">
    <source>
        <dbReference type="ARBA" id="ARBA00001933"/>
    </source>
</evidence>
<keyword evidence="5" id="KW-1185">Reference proteome</keyword>
<keyword evidence="4" id="KW-0032">Aminotransferase</keyword>
<dbReference type="SUPFAM" id="SSF53383">
    <property type="entry name" value="PLP-dependent transferases"/>
    <property type="match status" value="1"/>
</dbReference>
<dbReference type="GO" id="GO:0030170">
    <property type="term" value="F:pyridoxal phosphate binding"/>
    <property type="evidence" value="ECO:0007669"/>
    <property type="project" value="InterPro"/>
</dbReference>
<keyword evidence="2 4" id="KW-0808">Transferase</keyword>
<dbReference type="EMBL" id="SNVJ01000011">
    <property type="protein sequence ID" value="MXP64393.1"/>
    <property type="molecule type" value="Genomic_DNA"/>
</dbReference>
<gene>
    <name evidence="4" type="ORF">E0493_13665</name>
</gene>
<dbReference type="InterPro" id="IPR015421">
    <property type="entry name" value="PyrdxlP-dep_Trfase_major"/>
</dbReference>
<evidence type="ECO:0000313" key="5">
    <source>
        <dbReference type="Proteomes" id="UP000460715"/>
    </source>
</evidence>
<sequence length="442" mass="46067">MSGGLSATARMALLARLSKRRGGEAPRPEAGSARDFATLPGMRDFALLGTALDSLGLESPLFQQHDGRAGAHSRIRGREVVNFASYDYLGLNGDPRVQAAAKAAIDRYGVSPSGARITAGERALHRELEAALAEWHGAEAALTFVSGHATNVTTIGHIMGPRDVVVHDAAIHNSCTEGIRLSGARRIPFAHNDLAAAERELAGARRGAQRALLLVEGHYSMDGDSPDLARCVAIARRHDAWLMVDEAHSLGVLGRGGRGVAEAQGVDPAGVDLWMGTLSKTLAAGGGYIAARADVIDWLRHTAPGSVYSVALAPPLAAAALEALRILRAEPERVARLAANGTGLRDRLKARGFNTGGSLGAAIVPVILGSSVRTARVAAALLERGVTSQVVVFPAVPEQSARLRFFVSAEHTPEDLDRAAEALSEAVAGAGRVESLPAGLVG</sequence>
<name>A0A845B9U8_9PROT</name>
<dbReference type="Gene3D" id="3.40.640.10">
    <property type="entry name" value="Type I PLP-dependent aspartate aminotransferase-like (Major domain)"/>
    <property type="match status" value="1"/>
</dbReference>
<comment type="caution">
    <text evidence="4">The sequence shown here is derived from an EMBL/GenBank/DDBJ whole genome shotgun (WGS) entry which is preliminary data.</text>
</comment>
<dbReference type="AlphaFoldDB" id="A0A845B9U8"/>
<reference evidence="4 5" key="1">
    <citation type="submission" date="2019-03" db="EMBL/GenBank/DDBJ databases">
        <title>Roseomonas sp. a novel Roseomonas species isolated from Sea whip Gorgonian.</title>
        <authorList>
            <person name="Li F."/>
            <person name="Pan X."/>
            <person name="Huang S."/>
            <person name="Li Z."/>
            <person name="Meng B."/>
        </authorList>
    </citation>
    <scope>NUCLEOTIDE SEQUENCE [LARGE SCALE GENOMIC DNA]</scope>
    <source>
        <strain evidence="4 5">M0104</strain>
    </source>
</reference>
<dbReference type="PANTHER" id="PTHR13693">
    <property type="entry name" value="CLASS II AMINOTRANSFERASE/8-AMINO-7-OXONONANOATE SYNTHASE"/>
    <property type="match status" value="1"/>
</dbReference>